<dbReference type="RefSeq" id="WP_148956855.1">
    <property type="nucleotide sequence ID" value="NZ_QSND01000002.1"/>
</dbReference>
<name>A0A5M8RTX3_9BACI</name>
<gene>
    <name evidence="1" type="ORF">DX927_08765</name>
</gene>
<dbReference type="Gene3D" id="2.40.400.10">
    <property type="entry name" value="Acetoacetate decarboxylase-like"/>
    <property type="match status" value="1"/>
</dbReference>
<evidence type="ECO:0000313" key="2">
    <source>
        <dbReference type="Proteomes" id="UP000324326"/>
    </source>
</evidence>
<dbReference type="InterPro" id="IPR023375">
    <property type="entry name" value="ADC_dom_sf"/>
</dbReference>
<reference evidence="1 2" key="1">
    <citation type="submission" date="2018-08" db="EMBL/GenBank/DDBJ databases">
        <title>Bacillus phenotypic plasticity.</title>
        <authorList>
            <person name="Hurtado E."/>
        </authorList>
    </citation>
    <scope>NUCLEOTIDE SEQUENCE [LARGE SCALE GENOMIC DNA]</scope>
    <source>
        <strain evidence="1 2">427</strain>
    </source>
</reference>
<dbReference type="Pfam" id="PF09844">
    <property type="entry name" value="DUF2071"/>
    <property type="match status" value="1"/>
</dbReference>
<dbReference type="PANTHER" id="PTHR39186">
    <property type="entry name" value="DUF2071 FAMILY PROTEIN"/>
    <property type="match status" value="1"/>
</dbReference>
<dbReference type="Proteomes" id="UP000324326">
    <property type="component" value="Unassembled WGS sequence"/>
</dbReference>
<organism evidence="1 2">
    <name type="scientific">Bacillus swezeyi</name>
    <dbReference type="NCBI Taxonomy" id="1925020"/>
    <lineage>
        <taxon>Bacteria</taxon>
        <taxon>Bacillati</taxon>
        <taxon>Bacillota</taxon>
        <taxon>Bacilli</taxon>
        <taxon>Bacillales</taxon>
        <taxon>Bacillaceae</taxon>
        <taxon>Bacillus</taxon>
    </lineage>
</organism>
<dbReference type="AlphaFoldDB" id="A0A5M8RTX3"/>
<evidence type="ECO:0000313" key="1">
    <source>
        <dbReference type="EMBL" id="KAA6450918.1"/>
    </source>
</evidence>
<dbReference type="STRING" id="1925020.BTA30_03140"/>
<dbReference type="InterPro" id="IPR018644">
    <property type="entry name" value="DUF2071"/>
</dbReference>
<dbReference type="SUPFAM" id="SSF160104">
    <property type="entry name" value="Acetoacetate decarboxylase-like"/>
    <property type="match status" value="1"/>
</dbReference>
<sequence length="242" mass="28291">MKITNTSHRPFPLPKGPWLMAQTWNDVLFAHWPIEPEAIQDKIPAALELETFNGKAWIGILPFLLTDLRARFLPPLPCISRFPELNVRTYVTYKGVQGVYFFSLDAASRLAVLSARRFFHLPYFRADIAFEKEESRVQFSSRRADSKAVFHARYGPLSDPFTAQKETIEYWLTERYRLYTTHNSRVYYEDIHHSQWALQQAETEFHQNTAAAANGLILPDTAPLIHYAKRQHVLFWPLRRVQ</sequence>
<dbReference type="EMBL" id="QSND01000002">
    <property type="protein sequence ID" value="KAA6450918.1"/>
    <property type="molecule type" value="Genomic_DNA"/>
</dbReference>
<accession>A0A5M8RTX3</accession>
<comment type="caution">
    <text evidence="1">The sequence shown here is derived from an EMBL/GenBank/DDBJ whole genome shotgun (WGS) entry which is preliminary data.</text>
</comment>
<dbReference type="PANTHER" id="PTHR39186:SF1">
    <property type="entry name" value="DUF2071 DOMAIN-CONTAINING PROTEIN"/>
    <property type="match status" value="1"/>
</dbReference>
<protein>
    <submittedName>
        <fullName evidence="1">DUF2071 domain-containing protein</fullName>
    </submittedName>
</protein>
<proteinExistence type="predicted"/>